<accession>A0ABW7PAN3</accession>
<proteinExistence type="predicted"/>
<evidence type="ECO:0000313" key="2">
    <source>
        <dbReference type="EMBL" id="MFH7595047.1"/>
    </source>
</evidence>
<protein>
    <submittedName>
        <fullName evidence="2">Helix-turn-helix domain-containing protein</fullName>
    </submittedName>
</protein>
<gene>
    <name evidence="2" type="ORF">WDV06_08045</name>
</gene>
<name>A0ABW7PAN3_9ACTN</name>
<feature type="compositionally biased region" description="Pro residues" evidence="1">
    <location>
        <begin position="122"/>
        <end position="169"/>
    </location>
</feature>
<dbReference type="RefSeq" id="WP_395508938.1">
    <property type="nucleotide sequence ID" value="NZ_JBBDHD010000014.1"/>
</dbReference>
<dbReference type="Proteomes" id="UP001610631">
    <property type="component" value="Unassembled WGS sequence"/>
</dbReference>
<comment type="caution">
    <text evidence="2">The sequence shown here is derived from an EMBL/GenBank/DDBJ whole genome shotgun (WGS) entry which is preliminary data.</text>
</comment>
<evidence type="ECO:0000256" key="1">
    <source>
        <dbReference type="SAM" id="MobiDB-lite"/>
    </source>
</evidence>
<sequence>MAPKQPNAPKRAASRVLAGTVRSGVTHVNVEDDEPPIVVTRRLAGQSGLSLLAIGLAVHIQSLPEGSRIGIKALAERFPEGEVRIAGGLRELEAAGYLERRRVRTTDGRLVTRTVFHGRPQTDPPPDGPPPPPTPPPPPPPPPAGRAPLPEPPPAPAPVPAPVPAPAPGPARGAVLPEVPRPSGPVRAEAVGLLVRLREHDPRLLLGERDVHRLAPGVTAWLERGAEPEAVRRVLAAGLPADLRSPVAVLGYRLRAGIPPELPRGAPTPQAGRPRPVPMQNCDGCDRAFRAPEPGRCNDCPPERRDTAA</sequence>
<reference evidence="2 3" key="1">
    <citation type="submission" date="2024-03" db="EMBL/GenBank/DDBJ databases">
        <title>Whole genome sequencing of Streptomyces racemochromogenes, to identify antimicrobial biosynthetic gene clusters.</title>
        <authorList>
            <person name="Suryawanshi P."/>
            <person name="Krishnaraj P.U."/>
            <person name="Arun Y.P."/>
            <person name="Suryawanshi M.P."/>
            <person name="Rakshit O."/>
        </authorList>
    </citation>
    <scope>NUCLEOTIDE SEQUENCE [LARGE SCALE GENOMIC DNA]</scope>
    <source>
        <strain evidence="2 3">AUDT626</strain>
    </source>
</reference>
<keyword evidence="3" id="KW-1185">Reference proteome</keyword>
<evidence type="ECO:0000313" key="3">
    <source>
        <dbReference type="Proteomes" id="UP001610631"/>
    </source>
</evidence>
<feature type="region of interest" description="Disordered" evidence="1">
    <location>
        <begin position="258"/>
        <end position="309"/>
    </location>
</feature>
<feature type="region of interest" description="Disordered" evidence="1">
    <location>
        <begin position="108"/>
        <end position="185"/>
    </location>
</feature>
<organism evidence="2 3">
    <name type="scientific">Streptomyces racemochromogenes</name>
    <dbReference type="NCBI Taxonomy" id="67353"/>
    <lineage>
        <taxon>Bacteria</taxon>
        <taxon>Bacillati</taxon>
        <taxon>Actinomycetota</taxon>
        <taxon>Actinomycetes</taxon>
        <taxon>Kitasatosporales</taxon>
        <taxon>Streptomycetaceae</taxon>
        <taxon>Streptomyces</taxon>
    </lineage>
</organism>
<dbReference type="EMBL" id="JBBDHD010000014">
    <property type="protein sequence ID" value="MFH7595047.1"/>
    <property type="molecule type" value="Genomic_DNA"/>
</dbReference>